<evidence type="ECO:0000313" key="3">
    <source>
        <dbReference type="Proteomes" id="UP000626697"/>
    </source>
</evidence>
<accession>A0ABR6CNL0</accession>
<protein>
    <submittedName>
        <fullName evidence="2">Uncharacterized protein</fullName>
    </submittedName>
</protein>
<evidence type="ECO:0000256" key="1">
    <source>
        <dbReference type="SAM" id="Coils"/>
    </source>
</evidence>
<gene>
    <name evidence="2" type="ORF">HNP81_001556</name>
</gene>
<keyword evidence="1" id="KW-0175">Coiled coil</keyword>
<organism evidence="2 3">
    <name type="scientific">Peribacillus huizhouensis</name>
    <dbReference type="NCBI Taxonomy" id="1501239"/>
    <lineage>
        <taxon>Bacteria</taxon>
        <taxon>Bacillati</taxon>
        <taxon>Bacillota</taxon>
        <taxon>Bacilli</taxon>
        <taxon>Bacillales</taxon>
        <taxon>Bacillaceae</taxon>
        <taxon>Peribacillus</taxon>
    </lineage>
</organism>
<sequence>MIEKLLQELENHLLELKSESLEYQEKIRALLHKRTQAQNPISYFNYSTIIDKEKSGEHTVIGTFHLHNPSTLPLHNPVILLKINSDQPFDFSGKYVFANKPIQNETFFWERIEHKQSGSINEYSFRPVANKIIPPNDTFSFSNFQIRFSNEETGYMHVEGFIYYQEKSDGIASLNSISISY</sequence>
<dbReference type="EMBL" id="JACJHX010000003">
    <property type="protein sequence ID" value="MBA9026271.1"/>
    <property type="molecule type" value="Genomic_DNA"/>
</dbReference>
<reference evidence="2 3" key="1">
    <citation type="submission" date="2020-08" db="EMBL/GenBank/DDBJ databases">
        <title>Genomic Encyclopedia of Type Strains, Phase IV (KMG-IV): sequencing the most valuable type-strain genomes for metagenomic binning, comparative biology and taxonomic classification.</title>
        <authorList>
            <person name="Goeker M."/>
        </authorList>
    </citation>
    <scope>NUCLEOTIDE SEQUENCE [LARGE SCALE GENOMIC DNA]</scope>
    <source>
        <strain evidence="2 3">DSM 105481</strain>
    </source>
</reference>
<keyword evidence="3" id="KW-1185">Reference proteome</keyword>
<evidence type="ECO:0000313" key="2">
    <source>
        <dbReference type="EMBL" id="MBA9026271.1"/>
    </source>
</evidence>
<name>A0ABR6CNL0_9BACI</name>
<comment type="caution">
    <text evidence="2">The sequence shown here is derived from an EMBL/GenBank/DDBJ whole genome shotgun (WGS) entry which is preliminary data.</text>
</comment>
<dbReference type="Proteomes" id="UP000626697">
    <property type="component" value="Unassembled WGS sequence"/>
</dbReference>
<feature type="coiled-coil region" evidence="1">
    <location>
        <begin position="2"/>
        <end position="33"/>
    </location>
</feature>
<proteinExistence type="predicted"/>
<dbReference type="RefSeq" id="WP_182502145.1">
    <property type="nucleotide sequence ID" value="NZ_JACJHX010000003.1"/>
</dbReference>